<accession>A0AA38SFK6</accession>
<gene>
    <name evidence="1" type="ORF">OSB04_028351</name>
</gene>
<dbReference type="PANTHER" id="PTHR24559">
    <property type="entry name" value="TRANSPOSON TY3-I GAG-POL POLYPROTEIN"/>
    <property type="match status" value="1"/>
</dbReference>
<proteinExistence type="predicted"/>
<organism evidence="1 2">
    <name type="scientific">Centaurea solstitialis</name>
    <name type="common">yellow star-thistle</name>
    <dbReference type="NCBI Taxonomy" id="347529"/>
    <lineage>
        <taxon>Eukaryota</taxon>
        <taxon>Viridiplantae</taxon>
        <taxon>Streptophyta</taxon>
        <taxon>Embryophyta</taxon>
        <taxon>Tracheophyta</taxon>
        <taxon>Spermatophyta</taxon>
        <taxon>Magnoliopsida</taxon>
        <taxon>eudicotyledons</taxon>
        <taxon>Gunneridae</taxon>
        <taxon>Pentapetalae</taxon>
        <taxon>asterids</taxon>
        <taxon>campanulids</taxon>
        <taxon>Asterales</taxon>
        <taxon>Asteraceae</taxon>
        <taxon>Carduoideae</taxon>
        <taxon>Cardueae</taxon>
        <taxon>Centaureinae</taxon>
        <taxon>Centaurea</taxon>
    </lineage>
</organism>
<dbReference type="InterPro" id="IPR043502">
    <property type="entry name" value="DNA/RNA_pol_sf"/>
</dbReference>
<dbReference type="SUPFAM" id="SSF56672">
    <property type="entry name" value="DNA/RNA polymerases"/>
    <property type="match status" value="1"/>
</dbReference>
<reference evidence="1" key="1">
    <citation type="submission" date="2023-03" db="EMBL/GenBank/DDBJ databases">
        <title>Chromosome-scale reference genome and RAD-based genetic map of yellow starthistle (Centaurea solstitialis) reveal putative structural variation and QTLs associated with invader traits.</title>
        <authorList>
            <person name="Reatini B."/>
            <person name="Cang F.A."/>
            <person name="Jiang Q."/>
            <person name="Mckibben M.T.W."/>
            <person name="Barker M.S."/>
            <person name="Rieseberg L.H."/>
            <person name="Dlugosch K.M."/>
        </authorList>
    </citation>
    <scope>NUCLEOTIDE SEQUENCE</scope>
    <source>
        <strain evidence="1">CAN-66</strain>
        <tissue evidence="1">Leaf</tissue>
    </source>
</reference>
<dbReference type="Gene3D" id="3.30.70.270">
    <property type="match status" value="1"/>
</dbReference>
<name>A0AA38SFK6_9ASTR</name>
<dbReference type="PANTHER" id="PTHR24559:SF444">
    <property type="entry name" value="REVERSE TRANSCRIPTASE DOMAIN-CONTAINING PROTEIN"/>
    <property type="match status" value="1"/>
</dbReference>
<dbReference type="InterPro" id="IPR053134">
    <property type="entry name" value="RNA-dir_DNA_polymerase"/>
</dbReference>
<dbReference type="Proteomes" id="UP001172457">
    <property type="component" value="Chromosome 7"/>
</dbReference>
<evidence type="ECO:0000313" key="2">
    <source>
        <dbReference type="Proteomes" id="UP001172457"/>
    </source>
</evidence>
<dbReference type="InterPro" id="IPR043128">
    <property type="entry name" value="Rev_trsase/Diguanyl_cyclase"/>
</dbReference>
<sequence>MGTGTYYKCRKPGHLRSYVASVPAVDFVKEYPLTTGSVQNSGATPHKEENDTPKSQGRVFKLTAEERKTEPDVVTHACKRATLACKRMKLGLIVVWIVVQTSSGGELVIRKGKERTTIGEFFGSMCNVKEPVTGLRIYRQGEEEKKAVTNVLVVRGLDKLTVKNRYPLPRIDDLFHQLQGAAWFSKIDHRSG</sequence>
<dbReference type="EMBL" id="JARYMX010000007">
    <property type="protein sequence ID" value="KAJ9541845.1"/>
    <property type="molecule type" value="Genomic_DNA"/>
</dbReference>
<dbReference type="AlphaFoldDB" id="A0AA38SFK6"/>
<protein>
    <submittedName>
        <fullName evidence="1">Uncharacterized protein</fullName>
    </submittedName>
</protein>
<keyword evidence="2" id="KW-1185">Reference proteome</keyword>
<evidence type="ECO:0000313" key="1">
    <source>
        <dbReference type="EMBL" id="KAJ9541845.1"/>
    </source>
</evidence>
<comment type="caution">
    <text evidence="1">The sequence shown here is derived from an EMBL/GenBank/DDBJ whole genome shotgun (WGS) entry which is preliminary data.</text>
</comment>